<dbReference type="InterPro" id="IPR050121">
    <property type="entry name" value="Cytochrome_P450_monoxygenase"/>
</dbReference>
<dbReference type="PROSITE" id="PS00086">
    <property type="entry name" value="CYTOCHROME_P450"/>
    <property type="match status" value="1"/>
</dbReference>
<evidence type="ECO:0000256" key="7">
    <source>
        <dbReference type="RuleBase" id="RU000461"/>
    </source>
</evidence>
<dbReference type="PANTHER" id="PTHR24305:SF166">
    <property type="entry name" value="CYTOCHROME P450 12A4, MITOCHONDRIAL-RELATED"/>
    <property type="match status" value="1"/>
</dbReference>
<keyword evidence="4 7" id="KW-0560">Oxidoreductase</keyword>
<dbReference type="GO" id="GO:0005506">
    <property type="term" value="F:iron ion binding"/>
    <property type="evidence" value="ECO:0007669"/>
    <property type="project" value="InterPro"/>
</dbReference>
<dbReference type="EMBL" id="CP120627">
    <property type="protein sequence ID" value="WEW56451.1"/>
    <property type="molecule type" value="Genomic_DNA"/>
</dbReference>
<accession>A0AAF0DEY1</accession>
<feature type="binding site" description="axial binding residue" evidence="6">
    <location>
        <position position="452"/>
    </location>
    <ligand>
        <name>heme</name>
        <dbReference type="ChEBI" id="CHEBI:30413"/>
    </ligand>
    <ligandPart>
        <name>Fe</name>
        <dbReference type="ChEBI" id="CHEBI:18248"/>
    </ligandPart>
</feature>
<dbReference type="AlphaFoldDB" id="A0AAF0DEY1"/>
<dbReference type="PANTHER" id="PTHR24305">
    <property type="entry name" value="CYTOCHROME P450"/>
    <property type="match status" value="1"/>
</dbReference>
<evidence type="ECO:0000256" key="1">
    <source>
        <dbReference type="ARBA" id="ARBA00001971"/>
    </source>
</evidence>
<dbReference type="PRINTS" id="PR00385">
    <property type="entry name" value="P450"/>
</dbReference>
<dbReference type="InterPro" id="IPR001128">
    <property type="entry name" value="Cyt_P450"/>
</dbReference>
<dbReference type="InterPro" id="IPR036396">
    <property type="entry name" value="Cyt_P450_sf"/>
</dbReference>
<keyword evidence="9" id="KW-1185">Reference proteome</keyword>
<dbReference type="PRINTS" id="PR00465">
    <property type="entry name" value="EP450IV"/>
</dbReference>
<sequence length="501" mass="56882">MLLLAGTLLTITFFFYKKILYPLYFSPLSKIPSAHPLASISSLWIQWKRVTNREFDAVVCGFRQKGPYIRLGPNEVAVNTMEGGVKNIYGIGSDNFDKSPWYNFFQNHGRRISGVYSKSFLQSSPHIRKILDTVIQQRILPILARTAKNEQTIDILALNLAYGLDFVSAFIFGLPGGVRFLEDEASREDWLDLYDQTHPSKNLFWLTEYPFLSQVVSKFGIPLVPKGFLKAKRDLETWAMKRTKLAEDVLRENPTDDTIQPGDMPLLYHALKTGMELEQGGKMNGRFVPTNTQRHELASECLDHLGITFSYVILNVSRNLEIQEELRQELRSIEGPFQYHDEKKTEIPTPQTLESLPLLNAVIRESLRLRNTGPTLNPRVTPKGRKVTLGPCDDVPAGTRVGAYAWCLHRNEEGYPNPRTWDPMRWLVDASDPKAGARERWWWAFGSGSRQCLGQNLAMECKKLTPSPTTIVDDTAFVGDETFVTGDGSEQLILKVERIQA</sequence>
<proteinExistence type="inferred from homology"/>
<evidence type="ECO:0008006" key="10">
    <source>
        <dbReference type="Google" id="ProtNLM"/>
    </source>
</evidence>
<comment type="cofactor">
    <cofactor evidence="1 6">
        <name>heme</name>
        <dbReference type="ChEBI" id="CHEBI:30413"/>
    </cofactor>
</comment>
<evidence type="ECO:0000256" key="2">
    <source>
        <dbReference type="ARBA" id="ARBA00010617"/>
    </source>
</evidence>
<protein>
    <recommendedName>
        <fullName evidence="10">Cytochrome P450</fullName>
    </recommendedName>
</protein>
<dbReference type="Proteomes" id="UP001219355">
    <property type="component" value="Chromosome 1"/>
</dbReference>
<evidence type="ECO:0000313" key="8">
    <source>
        <dbReference type="EMBL" id="WEW56451.1"/>
    </source>
</evidence>
<dbReference type="GO" id="GO:0004497">
    <property type="term" value="F:monooxygenase activity"/>
    <property type="evidence" value="ECO:0007669"/>
    <property type="project" value="UniProtKB-KW"/>
</dbReference>
<evidence type="ECO:0000256" key="6">
    <source>
        <dbReference type="PIRSR" id="PIRSR602403-1"/>
    </source>
</evidence>
<dbReference type="InterPro" id="IPR002403">
    <property type="entry name" value="Cyt_P450_E_grp-IV"/>
</dbReference>
<dbReference type="GO" id="GO:0016705">
    <property type="term" value="F:oxidoreductase activity, acting on paired donors, with incorporation or reduction of molecular oxygen"/>
    <property type="evidence" value="ECO:0007669"/>
    <property type="project" value="InterPro"/>
</dbReference>
<dbReference type="InterPro" id="IPR017972">
    <property type="entry name" value="Cyt_P450_CS"/>
</dbReference>
<reference evidence="8" key="1">
    <citation type="submission" date="2023-03" db="EMBL/GenBank/DDBJ databases">
        <title>Emydomyces testavorans Genome Sequence.</title>
        <authorList>
            <person name="Hoyer L."/>
        </authorList>
    </citation>
    <scope>NUCLEOTIDE SEQUENCE</scope>
    <source>
        <strain evidence="8">16-2883</strain>
    </source>
</reference>
<name>A0AAF0DEY1_9EURO</name>
<dbReference type="Pfam" id="PF00067">
    <property type="entry name" value="p450"/>
    <property type="match status" value="1"/>
</dbReference>
<evidence type="ECO:0000256" key="5">
    <source>
        <dbReference type="ARBA" id="ARBA00023004"/>
    </source>
</evidence>
<evidence type="ECO:0000256" key="4">
    <source>
        <dbReference type="ARBA" id="ARBA00023002"/>
    </source>
</evidence>
<keyword evidence="5 6" id="KW-0408">Iron</keyword>
<evidence type="ECO:0000313" key="9">
    <source>
        <dbReference type="Proteomes" id="UP001219355"/>
    </source>
</evidence>
<keyword evidence="3 6" id="KW-0479">Metal-binding</keyword>
<keyword evidence="6 7" id="KW-0349">Heme</keyword>
<dbReference type="GO" id="GO:0020037">
    <property type="term" value="F:heme binding"/>
    <property type="evidence" value="ECO:0007669"/>
    <property type="project" value="InterPro"/>
</dbReference>
<comment type="similarity">
    <text evidence="2 7">Belongs to the cytochrome P450 family.</text>
</comment>
<dbReference type="Gene3D" id="1.10.630.10">
    <property type="entry name" value="Cytochrome P450"/>
    <property type="match status" value="1"/>
</dbReference>
<keyword evidence="7" id="KW-0503">Monooxygenase</keyword>
<gene>
    <name evidence="8" type="ORF">PRK78_001895</name>
</gene>
<dbReference type="SUPFAM" id="SSF48264">
    <property type="entry name" value="Cytochrome P450"/>
    <property type="match status" value="1"/>
</dbReference>
<organism evidence="8 9">
    <name type="scientific">Emydomyces testavorans</name>
    <dbReference type="NCBI Taxonomy" id="2070801"/>
    <lineage>
        <taxon>Eukaryota</taxon>
        <taxon>Fungi</taxon>
        <taxon>Dikarya</taxon>
        <taxon>Ascomycota</taxon>
        <taxon>Pezizomycotina</taxon>
        <taxon>Eurotiomycetes</taxon>
        <taxon>Eurotiomycetidae</taxon>
        <taxon>Onygenales</taxon>
        <taxon>Nannizziopsiaceae</taxon>
        <taxon>Emydomyces</taxon>
    </lineage>
</organism>
<evidence type="ECO:0000256" key="3">
    <source>
        <dbReference type="ARBA" id="ARBA00022723"/>
    </source>
</evidence>